<dbReference type="EMBL" id="LT629971">
    <property type="protein sequence ID" value="SEH78321.1"/>
    <property type="molecule type" value="Genomic_DNA"/>
</dbReference>
<evidence type="ECO:0000256" key="3">
    <source>
        <dbReference type="ARBA" id="ARBA00023295"/>
    </source>
</evidence>
<evidence type="ECO:0000256" key="1">
    <source>
        <dbReference type="ARBA" id="ARBA00022801"/>
    </source>
</evidence>
<dbReference type="OrthoDB" id="9802433at2"/>
<dbReference type="Pfam" id="PF00128">
    <property type="entry name" value="Alpha-amylase"/>
    <property type="match status" value="2"/>
</dbReference>
<evidence type="ECO:0000256" key="2">
    <source>
        <dbReference type="ARBA" id="ARBA00023235"/>
    </source>
</evidence>
<keyword evidence="6" id="KW-1185">Reference proteome</keyword>
<sequence>MTRAEPAWVEHVIWWHVYPLGFVGAHPADPAPGPEEHRFRRIVDWLDHAVELGASGIALGPIFASRTHGYDTTDHYAVDPRLGDDDDFDAVVGEARRRGLRILLDGVFNHVGTDFVEPSFVRRRGDGVDTFEGHGDLLALDHDNPAVVDYVVDVMTHWLRRGADGWRLDAAYAVADTFWARVLPRVREQFPDAYFLAEIIHGDYAARVRESGFDSATQYELWKAVWSALNDGNFHELDWALVRHNEFLDSFVPLTFVGNHDVTRIASRLDNIAHLEHALVLLMTTGGTPSVYAGDEFAFRGVKEERFGGDDAVRPEFGAPPVPVDAHGADVFRLHQFLIGLRRRHAWLHTARTAPLLLTNRHYVYRTSAGSDALIVALNIDDTPLRLTLADLGVDRGEVLGGSGAPPTETVRTAEVAPHGWLIIAAR</sequence>
<dbReference type="Gene3D" id="3.20.20.80">
    <property type="entry name" value="Glycosidases"/>
    <property type="match status" value="2"/>
</dbReference>
<dbReference type="GO" id="GO:0016798">
    <property type="term" value="F:hydrolase activity, acting on glycosyl bonds"/>
    <property type="evidence" value="ECO:0007669"/>
    <property type="project" value="UniProtKB-KW"/>
</dbReference>
<evidence type="ECO:0000313" key="5">
    <source>
        <dbReference type="EMBL" id="SEH78321.1"/>
    </source>
</evidence>
<keyword evidence="1" id="KW-0378">Hydrolase</keyword>
<dbReference type="InterPro" id="IPR006047">
    <property type="entry name" value="GH13_cat_dom"/>
</dbReference>
<dbReference type="SMART" id="SM00642">
    <property type="entry name" value="Aamy"/>
    <property type="match status" value="1"/>
</dbReference>
<name>A0A1H6KZ70_MYCRU</name>
<accession>A0A1H6KZ70</accession>
<evidence type="ECO:0000313" key="6">
    <source>
        <dbReference type="Proteomes" id="UP000182915"/>
    </source>
</evidence>
<dbReference type="RefSeq" id="WP_083408700.1">
    <property type="nucleotide sequence ID" value="NZ_LT629971.1"/>
</dbReference>
<gene>
    <name evidence="5" type="ORF">SAMN04489835_4077</name>
</gene>
<dbReference type="Proteomes" id="UP000182915">
    <property type="component" value="Chromosome I"/>
</dbReference>
<keyword evidence="2" id="KW-0413">Isomerase</keyword>
<dbReference type="CDD" id="cd11354">
    <property type="entry name" value="AmyAc_bac_CMD_like"/>
    <property type="match status" value="1"/>
</dbReference>
<dbReference type="InterPro" id="IPR017853">
    <property type="entry name" value="GH"/>
</dbReference>
<feature type="domain" description="Glycosyl hydrolase family 13 catalytic" evidence="4">
    <location>
        <begin position="16"/>
        <end position="342"/>
    </location>
</feature>
<dbReference type="SUPFAM" id="SSF51445">
    <property type="entry name" value="(Trans)glycosidases"/>
    <property type="match status" value="1"/>
</dbReference>
<proteinExistence type="predicted"/>
<protein>
    <submittedName>
        <fullName evidence="5">Glycosidase</fullName>
    </submittedName>
</protein>
<organism evidence="5 6">
    <name type="scientific">Mycolicibacterium rutilum</name>
    <name type="common">Mycobacterium rutilum</name>
    <dbReference type="NCBI Taxonomy" id="370526"/>
    <lineage>
        <taxon>Bacteria</taxon>
        <taxon>Bacillati</taxon>
        <taxon>Actinomycetota</taxon>
        <taxon>Actinomycetes</taxon>
        <taxon>Mycobacteriales</taxon>
        <taxon>Mycobacteriaceae</taxon>
        <taxon>Mycolicibacterium</taxon>
    </lineage>
</organism>
<keyword evidence="3 5" id="KW-0326">Glycosidase</keyword>
<dbReference type="AlphaFoldDB" id="A0A1H6KZ70"/>
<dbReference type="GO" id="GO:0016853">
    <property type="term" value="F:isomerase activity"/>
    <property type="evidence" value="ECO:0007669"/>
    <property type="project" value="UniProtKB-KW"/>
</dbReference>
<dbReference type="STRING" id="370526.SAMN04489835_4077"/>
<dbReference type="PANTHER" id="PTHR10357:SF210">
    <property type="entry name" value="MALTODEXTRIN GLUCOSIDASE"/>
    <property type="match status" value="1"/>
</dbReference>
<dbReference type="PANTHER" id="PTHR10357">
    <property type="entry name" value="ALPHA-AMYLASE FAMILY MEMBER"/>
    <property type="match status" value="1"/>
</dbReference>
<reference evidence="6" key="1">
    <citation type="submission" date="2016-10" db="EMBL/GenBank/DDBJ databases">
        <authorList>
            <person name="Varghese N."/>
            <person name="Submissions S."/>
        </authorList>
    </citation>
    <scope>NUCLEOTIDE SEQUENCE [LARGE SCALE GENOMIC DNA]</scope>
    <source>
        <strain evidence="6">DSM 45405</strain>
    </source>
</reference>
<evidence type="ECO:0000259" key="4">
    <source>
        <dbReference type="SMART" id="SM00642"/>
    </source>
</evidence>
<dbReference type="GO" id="GO:0005975">
    <property type="term" value="P:carbohydrate metabolic process"/>
    <property type="evidence" value="ECO:0007669"/>
    <property type="project" value="InterPro"/>
</dbReference>